<dbReference type="GO" id="GO:0004674">
    <property type="term" value="F:protein serine/threonine kinase activity"/>
    <property type="evidence" value="ECO:0007669"/>
    <property type="project" value="UniProtKB-KW"/>
</dbReference>
<proteinExistence type="predicted"/>
<accession>A0A074MJJ7</accession>
<comment type="caution">
    <text evidence="3">The sequence shown here is derived from an EMBL/GenBank/DDBJ whole genome shotgun (WGS) entry which is preliminary data.</text>
</comment>
<evidence type="ECO:0000256" key="1">
    <source>
        <dbReference type="ARBA" id="ARBA00022527"/>
    </source>
</evidence>
<organism evidence="3 4">
    <name type="scientific">Erythrobacter longus</name>
    <dbReference type="NCBI Taxonomy" id="1044"/>
    <lineage>
        <taxon>Bacteria</taxon>
        <taxon>Pseudomonadati</taxon>
        <taxon>Pseudomonadota</taxon>
        <taxon>Alphaproteobacteria</taxon>
        <taxon>Sphingomonadales</taxon>
        <taxon>Erythrobacteraceae</taxon>
        <taxon>Erythrobacter/Porphyrobacter group</taxon>
        <taxon>Erythrobacter</taxon>
    </lineage>
</organism>
<keyword evidence="4" id="KW-1185">Reference proteome</keyword>
<evidence type="ECO:0000313" key="3">
    <source>
        <dbReference type="EMBL" id="KEO92038.1"/>
    </source>
</evidence>
<dbReference type="InterPro" id="IPR003594">
    <property type="entry name" value="HATPase_dom"/>
</dbReference>
<dbReference type="Gene3D" id="3.30.565.10">
    <property type="entry name" value="Histidine kinase-like ATPase, C-terminal domain"/>
    <property type="match status" value="1"/>
</dbReference>
<keyword evidence="1" id="KW-0723">Serine/threonine-protein kinase</keyword>
<evidence type="ECO:0000259" key="2">
    <source>
        <dbReference type="Pfam" id="PF13581"/>
    </source>
</evidence>
<dbReference type="Proteomes" id="UP000027647">
    <property type="component" value="Unassembled WGS sequence"/>
</dbReference>
<dbReference type="SUPFAM" id="SSF55874">
    <property type="entry name" value="ATPase domain of HSP90 chaperone/DNA topoisomerase II/histidine kinase"/>
    <property type="match status" value="1"/>
</dbReference>
<gene>
    <name evidence="3" type="ORF">EH31_05035</name>
</gene>
<dbReference type="InterPro" id="IPR050267">
    <property type="entry name" value="Anti-sigma-factor_SerPK"/>
</dbReference>
<dbReference type="InterPro" id="IPR036890">
    <property type="entry name" value="HATPase_C_sf"/>
</dbReference>
<dbReference type="PANTHER" id="PTHR35526:SF3">
    <property type="entry name" value="ANTI-SIGMA-F FACTOR RSBW"/>
    <property type="match status" value="1"/>
</dbReference>
<dbReference type="eggNOG" id="COG2172">
    <property type="taxonomic scope" value="Bacteria"/>
</dbReference>
<dbReference type="RefSeq" id="WP_081853218.1">
    <property type="nucleotide sequence ID" value="NZ_JMIW01000001.1"/>
</dbReference>
<dbReference type="STRING" id="1044.EH31_05035"/>
<dbReference type="EMBL" id="JMIW01000001">
    <property type="protein sequence ID" value="KEO92038.1"/>
    <property type="molecule type" value="Genomic_DNA"/>
</dbReference>
<dbReference type="PANTHER" id="PTHR35526">
    <property type="entry name" value="ANTI-SIGMA-F FACTOR RSBW-RELATED"/>
    <property type="match status" value="1"/>
</dbReference>
<dbReference type="AlphaFoldDB" id="A0A074MJJ7"/>
<feature type="domain" description="Histidine kinase/HSP90-like ATPase" evidence="2">
    <location>
        <begin position="20"/>
        <end position="135"/>
    </location>
</feature>
<dbReference type="CDD" id="cd16936">
    <property type="entry name" value="HATPase_RsbW-like"/>
    <property type="match status" value="1"/>
</dbReference>
<name>A0A074MJJ7_ERYLO</name>
<protein>
    <recommendedName>
        <fullName evidence="2">Histidine kinase/HSP90-like ATPase domain-containing protein</fullName>
    </recommendedName>
</protein>
<evidence type="ECO:0000313" key="4">
    <source>
        <dbReference type="Proteomes" id="UP000027647"/>
    </source>
</evidence>
<dbReference type="Pfam" id="PF13581">
    <property type="entry name" value="HATPase_c_2"/>
    <property type="match status" value="1"/>
</dbReference>
<keyword evidence="1" id="KW-0808">Transferase</keyword>
<keyword evidence="1" id="KW-0418">Kinase</keyword>
<sequence length="137" mass="14864">MGQWRRFSAFVTKDSNCAPAVRHSLQFARAFLADHTCEPRLRVKLAIMVEELVTNSLRHGGKSQDLSLLLLLKADGDAVTLKIEDDGPAFDPLTAPPVTGPDPTTGGGIGLAIVNAWGEDAVYSRVLQNNVLRLTLR</sequence>
<reference evidence="3 4" key="1">
    <citation type="submission" date="2014-04" db="EMBL/GenBank/DDBJ databases">
        <title>A comprehensive comparison of genomes of Erythrobacter spp. strains.</title>
        <authorList>
            <person name="Zheng Q."/>
        </authorList>
    </citation>
    <scope>NUCLEOTIDE SEQUENCE [LARGE SCALE GENOMIC DNA]</scope>
    <source>
        <strain evidence="3 4">DSM 6997</strain>
    </source>
</reference>